<comment type="caution">
    <text evidence="1">The sequence shown here is derived from an EMBL/GenBank/DDBJ whole genome shotgun (WGS) entry which is preliminary data.</text>
</comment>
<evidence type="ECO:0000313" key="1">
    <source>
        <dbReference type="EMBL" id="MFG6447632.1"/>
    </source>
</evidence>
<organism evidence="1 2">
    <name type="scientific">Roseateles rivi</name>
    <dbReference type="NCBI Taxonomy" id="3299028"/>
    <lineage>
        <taxon>Bacteria</taxon>
        <taxon>Pseudomonadati</taxon>
        <taxon>Pseudomonadota</taxon>
        <taxon>Betaproteobacteria</taxon>
        <taxon>Burkholderiales</taxon>
        <taxon>Sphaerotilaceae</taxon>
        <taxon>Roseateles</taxon>
    </lineage>
</organism>
<protein>
    <submittedName>
        <fullName evidence="1">Uncharacterized protein</fullName>
    </submittedName>
</protein>
<dbReference type="Proteomes" id="UP001606099">
    <property type="component" value="Unassembled WGS sequence"/>
</dbReference>
<name>A0ABW7FTI5_9BURK</name>
<dbReference type="EMBL" id="JBIGHZ010000002">
    <property type="protein sequence ID" value="MFG6447632.1"/>
    <property type="molecule type" value="Genomic_DNA"/>
</dbReference>
<keyword evidence="2" id="KW-1185">Reference proteome</keyword>
<reference evidence="1 2" key="1">
    <citation type="submission" date="2024-08" db="EMBL/GenBank/DDBJ databases">
        <authorList>
            <person name="Lu H."/>
        </authorList>
    </citation>
    <scope>NUCLEOTIDE SEQUENCE [LARGE SCALE GENOMIC DNA]</scope>
    <source>
        <strain evidence="1 2">BYS180W</strain>
    </source>
</reference>
<sequence length="164" mass="18695">MDHLLNEVRSLFGAGAMPSANALVNWDGFDQWDKEYAVKFYSGKTWKDVLAHNNKGGTAHKLEEWSVLCEPSLSYYGRAHLEYLFETADSVTPDDEFVSQFFHQLYQLVYMHKGSPFTASQTDLLVRIAKTLPLVAVERGVESLADDYVVHNIELYLEELTRVS</sequence>
<accession>A0ABW7FTI5</accession>
<dbReference type="RefSeq" id="WP_394459143.1">
    <property type="nucleotide sequence ID" value="NZ_JBIGHZ010000002.1"/>
</dbReference>
<evidence type="ECO:0000313" key="2">
    <source>
        <dbReference type="Proteomes" id="UP001606099"/>
    </source>
</evidence>
<gene>
    <name evidence="1" type="ORF">ACG0Z6_05175</name>
</gene>
<proteinExistence type="predicted"/>